<evidence type="ECO:0000313" key="2">
    <source>
        <dbReference type="Proteomes" id="UP000887013"/>
    </source>
</evidence>
<name>A0A8X6JPE3_NEPPI</name>
<dbReference type="EMBL" id="BMAW01091307">
    <property type="protein sequence ID" value="GFS49003.1"/>
    <property type="molecule type" value="Genomic_DNA"/>
</dbReference>
<sequence>MISETLFLCAGERESQGNETQNLHNPCSREGEKGDLVLPRDFDVIMTENRFTCVPASKKGLTVSPTRYKNAVRGRSLGSLSPCPLSLFFL</sequence>
<organism evidence="1 2">
    <name type="scientific">Nephila pilipes</name>
    <name type="common">Giant wood spider</name>
    <name type="synonym">Nephila maculata</name>
    <dbReference type="NCBI Taxonomy" id="299642"/>
    <lineage>
        <taxon>Eukaryota</taxon>
        <taxon>Metazoa</taxon>
        <taxon>Ecdysozoa</taxon>
        <taxon>Arthropoda</taxon>
        <taxon>Chelicerata</taxon>
        <taxon>Arachnida</taxon>
        <taxon>Araneae</taxon>
        <taxon>Araneomorphae</taxon>
        <taxon>Entelegynae</taxon>
        <taxon>Araneoidea</taxon>
        <taxon>Nephilidae</taxon>
        <taxon>Nephila</taxon>
    </lineage>
</organism>
<gene>
    <name evidence="1" type="ORF">NPIL_240231</name>
</gene>
<protein>
    <submittedName>
        <fullName evidence="1">Uncharacterized protein</fullName>
    </submittedName>
</protein>
<comment type="caution">
    <text evidence="1">The sequence shown here is derived from an EMBL/GenBank/DDBJ whole genome shotgun (WGS) entry which is preliminary data.</text>
</comment>
<proteinExistence type="predicted"/>
<keyword evidence="2" id="KW-1185">Reference proteome</keyword>
<evidence type="ECO:0000313" key="1">
    <source>
        <dbReference type="EMBL" id="GFS49003.1"/>
    </source>
</evidence>
<dbReference type="AlphaFoldDB" id="A0A8X6JPE3"/>
<reference evidence="1" key="1">
    <citation type="submission" date="2020-08" db="EMBL/GenBank/DDBJ databases">
        <title>Multicomponent nature underlies the extraordinary mechanical properties of spider dragline silk.</title>
        <authorList>
            <person name="Kono N."/>
            <person name="Nakamura H."/>
            <person name="Mori M."/>
            <person name="Yoshida Y."/>
            <person name="Ohtoshi R."/>
            <person name="Malay A.D."/>
            <person name="Moran D.A.P."/>
            <person name="Tomita M."/>
            <person name="Numata K."/>
            <person name="Arakawa K."/>
        </authorList>
    </citation>
    <scope>NUCLEOTIDE SEQUENCE</scope>
</reference>
<accession>A0A8X6JPE3</accession>
<dbReference type="Proteomes" id="UP000887013">
    <property type="component" value="Unassembled WGS sequence"/>
</dbReference>